<name>A0A964TAC7_9FLAO</name>
<dbReference type="AlphaFoldDB" id="A0A964TAC7"/>
<accession>A0A964TAC7</accession>
<protein>
    <recommendedName>
        <fullName evidence="3">WD40 repeat protein</fullName>
    </recommendedName>
</protein>
<gene>
    <name evidence="1" type="ORF">GTQ34_04580</name>
</gene>
<organism evidence="1 2">
    <name type="scientific">Flagellimonas ochracea</name>
    <dbReference type="NCBI Taxonomy" id="2696472"/>
    <lineage>
        <taxon>Bacteria</taxon>
        <taxon>Pseudomonadati</taxon>
        <taxon>Bacteroidota</taxon>
        <taxon>Flavobacteriia</taxon>
        <taxon>Flavobacteriales</taxon>
        <taxon>Flavobacteriaceae</taxon>
        <taxon>Flagellimonas</taxon>
    </lineage>
</organism>
<dbReference type="SUPFAM" id="SSF69304">
    <property type="entry name" value="Tricorn protease N-terminal domain"/>
    <property type="match status" value="1"/>
</dbReference>
<evidence type="ECO:0008006" key="3">
    <source>
        <dbReference type="Google" id="ProtNLM"/>
    </source>
</evidence>
<dbReference type="EMBL" id="JAAABI010000001">
    <property type="protein sequence ID" value="NAY91187.1"/>
    <property type="molecule type" value="Genomic_DNA"/>
</dbReference>
<evidence type="ECO:0000313" key="1">
    <source>
        <dbReference type="EMBL" id="NAY91187.1"/>
    </source>
</evidence>
<sequence length="298" mass="33743">MDIKGDFGFTIGFFFLLLMGCNDTKEEHLDKLKFIATDTVEYGITMNASEDEFYFVRSDGKWGQSGTKSTIYQSKRIDGAWSEPKVASFSGKFDDSDPHLADNDRTLYFISNRPFDGKVSSADIWKVNKKDNGEWSIPTRLPEPINSKHTEYSPRTDKVGNLYFASDRPGGYGQGDLYSSAFHEDEFVSPENMGARLNSSTGEWNLEISEDGDLIIFESSQRNENISSYGDLYISFKNQGAWSTPQNIKELNTSGSDLYPFLTKNLEYLYYSSSDSLASVDTNIYKISFAEILSHYKK</sequence>
<dbReference type="PROSITE" id="PS51257">
    <property type="entry name" value="PROKAR_LIPOPROTEIN"/>
    <property type="match status" value="1"/>
</dbReference>
<reference evidence="1" key="1">
    <citation type="submission" date="2020-01" db="EMBL/GenBank/DDBJ databases">
        <title>Muricauda ochracea sp. nov., isolated from a tidal flat of Garorim bay in Korea.</title>
        <authorList>
            <person name="Kim D."/>
            <person name="Yoo Y."/>
            <person name="Kim J.-J."/>
        </authorList>
    </citation>
    <scope>NUCLEOTIDE SEQUENCE</scope>
    <source>
        <strain evidence="1">JGD-17</strain>
    </source>
</reference>
<evidence type="ECO:0000313" key="2">
    <source>
        <dbReference type="Proteomes" id="UP000667650"/>
    </source>
</evidence>
<comment type="caution">
    <text evidence="1">The sequence shown here is derived from an EMBL/GenBank/DDBJ whole genome shotgun (WGS) entry which is preliminary data.</text>
</comment>
<dbReference type="Pfam" id="PF07676">
    <property type="entry name" value="PD40"/>
    <property type="match status" value="1"/>
</dbReference>
<keyword evidence="2" id="KW-1185">Reference proteome</keyword>
<dbReference type="RefSeq" id="WP_166522569.1">
    <property type="nucleotide sequence ID" value="NZ_JAAABI010000001.1"/>
</dbReference>
<proteinExistence type="predicted"/>
<dbReference type="Proteomes" id="UP000667650">
    <property type="component" value="Unassembled WGS sequence"/>
</dbReference>
<dbReference type="InterPro" id="IPR011659">
    <property type="entry name" value="WD40"/>
</dbReference>